<feature type="transmembrane region" description="Helical" evidence="1">
    <location>
        <begin position="50"/>
        <end position="69"/>
    </location>
</feature>
<reference evidence="2 3" key="1">
    <citation type="submission" date="2024-06" db="EMBL/GenBank/DDBJ databases">
        <authorList>
            <person name="Li Z."/>
            <person name="Jiang Y."/>
        </authorList>
    </citation>
    <scope>NUCLEOTIDE SEQUENCE [LARGE SCALE GENOMIC DNA]</scope>
    <source>
        <strain evidence="2 3">HSW-8</strain>
    </source>
</reference>
<evidence type="ECO:0000313" key="3">
    <source>
        <dbReference type="Proteomes" id="UP001465331"/>
    </source>
</evidence>
<keyword evidence="3" id="KW-1185">Reference proteome</keyword>
<dbReference type="RefSeq" id="WP_352889934.1">
    <property type="nucleotide sequence ID" value="NZ_JBEPIJ010000013.1"/>
</dbReference>
<accession>A0ABV2ABN5</accession>
<evidence type="ECO:0000256" key="1">
    <source>
        <dbReference type="SAM" id="Phobius"/>
    </source>
</evidence>
<keyword evidence="1" id="KW-0812">Transmembrane</keyword>
<keyword evidence="1" id="KW-0472">Membrane</keyword>
<organism evidence="2 3">
    <name type="scientific">Sinimarinibacterium thermocellulolyticum</name>
    <dbReference type="NCBI Taxonomy" id="3170016"/>
    <lineage>
        <taxon>Bacteria</taxon>
        <taxon>Pseudomonadati</taxon>
        <taxon>Pseudomonadota</taxon>
        <taxon>Gammaproteobacteria</taxon>
        <taxon>Nevskiales</taxon>
        <taxon>Nevskiaceae</taxon>
        <taxon>Sinimarinibacterium</taxon>
    </lineage>
</organism>
<dbReference type="Proteomes" id="UP001465331">
    <property type="component" value="Unassembled WGS sequence"/>
</dbReference>
<keyword evidence="1" id="KW-1133">Transmembrane helix</keyword>
<dbReference type="EMBL" id="JBEPIJ010000013">
    <property type="protein sequence ID" value="MES0874652.1"/>
    <property type="molecule type" value="Genomic_DNA"/>
</dbReference>
<comment type="caution">
    <text evidence="2">The sequence shown here is derived from an EMBL/GenBank/DDBJ whole genome shotgun (WGS) entry which is preliminary data.</text>
</comment>
<evidence type="ECO:0000313" key="2">
    <source>
        <dbReference type="EMBL" id="MES0874652.1"/>
    </source>
</evidence>
<proteinExistence type="predicted"/>
<protein>
    <submittedName>
        <fullName evidence="2">Uncharacterized protein</fullName>
    </submittedName>
</protein>
<feature type="transmembrane region" description="Helical" evidence="1">
    <location>
        <begin position="103"/>
        <end position="126"/>
    </location>
</feature>
<name>A0ABV2ABN5_9GAMM</name>
<sequence length="165" mass="18695">MRHLLREVPATAATRGDGRRARRQFADPPWRERVWGTLWSVPERVDQTAFIGRCLVLVGILAWGIWFIAQPLSSDALMRSFLHGVDLAFHEFGHLLFSFLGEWMMYLGGSLLQILVPLLLAVYFVCKQHQPFSAAVCLWWCGQNFIDVAPYIADARALALPLVGE</sequence>
<gene>
    <name evidence="2" type="ORF">ABSH63_11630</name>
</gene>